<name>A0ABV4DTW0_9CLOT</name>
<gene>
    <name evidence="5" type="ORF">AB8S09_00255</name>
</gene>
<evidence type="ECO:0000256" key="1">
    <source>
        <dbReference type="ARBA" id="ARBA00023015"/>
    </source>
</evidence>
<dbReference type="Gene3D" id="1.10.10.60">
    <property type="entry name" value="Homeodomain-like"/>
    <property type="match status" value="2"/>
</dbReference>
<dbReference type="PROSITE" id="PS01124">
    <property type="entry name" value="HTH_ARAC_FAMILY_2"/>
    <property type="match status" value="1"/>
</dbReference>
<keyword evidence="1" id="KW-0805">Transcription regulation</keyword>
<dbReference type="InterPro" id="IPR018060">
    <property type="entry name" value="HTH_AraC"/>
</dbReference>
<dbReference type="InterPro" id="IPR009057">
    <property type="entry name" value="Homeodomain-like_sf"/>
</dbReference>
<dbReference type="RefSeq" id="WP_369868292.1">
    <property type="nucleotide sequence ID" value="NZ_JBGFFE010000001.1"/>
</dbReference>
<dbReference type="EMBL" id="JBGFFE010000001">
    <property type="protein sequence ID" value="MEY8762077.1"/>
    <property type="molecule type" value="Genomic_DNA"/>
</dbReference>
<evidence type="ECO:0000313" key="5">
    <source>
        <dbReference type="EMBL" id="MEY8762077.1"/>
    </source>
</evidence>
<evidence type="ECO:0000259" key="4">
    <source>
        <dbReference type="PROSITE" id="PS01124"/>
    </source>
</evidence>
<evidence type="ECO:0000256" key="3">
    <source>
        <dbReference type="ARBA" id="ARBA00023163"/>
    </source>
</evidence>
<keyword evidence="6" id="KW-1185">Reference proteome</keyword>
<evidence type="ECO:0000256" key="2">
    <source>
        <dbReference type="ARBA" id="ARBA00023125"/>
    </source>
</evidence>
<keyword evidence="3" id="KW-0804">Transcription</keyword>
<proteinExistence type="predicted"/>
<dbReference type="SUPFAM" id="SSF46689">
    <property type="entry name" value="Homeodomain-like"/>
    <property type="match status" value="1"/>
</dbReference>
<accession>A0ABV4DTW0</accession>
<dbReference type="SMART" id="SM00342">
    <property type="entry name" value="HTH_ARAC"/>
    <property type="match status" value="1"/>
</dbReference>
<organism evidence="5 6">
    <name type="scientific">Clostridium lapidicellarium</name>
    <dbReference type="NCBI Taxonomy" id="3240931"/>
    <lineage>
        <taxon>Bacteria</taxon>
        <taxon>Bacillati</taxon>
        <taxon>Bacillota</taxon>
        <taxon>Clostridia</taxon>
        <taxon>Eubacteriales</taxon>
        <taxon>Clostridiaceae</taxon>
        <taxon>Clostridium</taxon>
    </lineage>
</organism>
<dbReference type="PANTHER" id="PTHR43280">
    <property type="entry name" value="ARAC-FAMILY TRANSCRIPTIONAL REGULATOR"/>
    <property type="match status" value="1"/>
</dbReference>
<keyword evidence="2" id="KW-0238">DNA-binding</keyword>
<sequence length="147" mass="16904">MRRTYKKSVDLQETTRKQYDYFCHRTFSLLNLNFEEQIAKDDRIQWALNHVSNASSIDTETISAICRSVHLSQSRFSHLFKEQVGVPLSSYLALLKLRKAYQLLLKNFNITFAAITAGFNSPSHFSSTSRKFLGITASEIKGQCKIF</sequence>
<dbReference type="Proteomes" id="UP001565220">
    <property type="component" value="Unassembled WGS sequence"/>
</dbReference>
<comment type="caution">
    <text evidence="5">The sequence shown here is derived from an EMBL/GenBank/DDBJ whole genome shotgun (WGS) entry which is preliminary data.</text>
</comment>
<protein>
    <submittedName>
        <fullName evidence="5">Helix-turn-helix transcriptional regulator</fullName>
    </submittedName>
</protein>
<feature type="domain" description="HTH araC/xylS-type" evidence="4">
    <location>
        <begin position="41"/>
        <end position="143"/>
    </location>
</feature>
<reference evidence="5 6" key="1">
    <citation type="submission" date="2024-08" db="EMBL/GenBank/DDBJ databases">
        <title>Clostridium lapicellarii sp. nov., and Clostridium renhuaiense sp. nov., two species isolated from the mud in a fermentation cellar used for producing sauce-flavour Chinese liquors.</title>
        <authorList>
            <person name="Yang F."/>
            <person name="Wang H."/>
            <person name="Chen L.Q."/>
            <person name="Zhou N."/>
            <person name="Lu J.J."/>
            <person name="Pu X.X."/>
            <person name="Wan B."/>
            <person name="Wang L."/>
            <person name="Liu S.J."/>
        </authorList>
    </citation>
    <scope>NUCLEOTIDE SEQUENCE [LARGE SCALE GENOMIC DNA]</scope>
    <source>
        <strain evidence="5 6">MT-113</strain>
    </source>
</reference>
<dbReference type="PANTHER" id="PTHR43280:SF28">
    <property type="entry name" value="HTH-TYPE TRANSCRIPTIONAL ACTIVATOR RHAS"/>
    <property type="match status" value="1"/>
</dbReference>
<dbReference type="Pfam" id="PF12833">
    <property type="entry name" value="HTH_18"/>
    <property type="match status" value="1"/>
</dbReference>
<evidence type="ECO:0000313" key="6">
    <source>
        <dbReference type="Proteomes" id="UP001565220"/>
    </source>
</evidence>